<evidence type="ECO:0000313" key="21">
    <source>
        <dbReference type="EMBL" id="KAK3182679.1"/>
    </source>
</evidence>
<dbReference type="FunFam" id="3.30.200.20:FF:000039">
    <property type="entry name" value="receptor-like protein kinase FERONIA"/>
    <property type="match status" value="1"/>
</dbReference>
<dbReference type="GO" id="GO:0030246">
    <property type="term" value="F:carbohydrate binding"/>
    <property type="evidence" value="ECO:0007669"/>
    <property type="project" value="UniProtKB-KW"/>
</dbReference>
<evidence type="ECO:0000256" key="3">
    <source>
        <dbReference type="ARBA" id="ARBA00010217"/>
    </source>
</evidence>
<feature type="transmembrane region" description="Helical" evidence="19">
    <location>
        <begin position="19"/>
        <end position="36"/>
    </location>
</feature>
<evidence type="ECO:0000256" key="5">
    <source>
        <dbReference type="ARBA" id="ARBA00022527"/>
    </source>
</evidence>
<evidence type="ECO:0000256" key="19">
    <source>
        <dbReference type="SAM" id="Phobius"/>
    </source>
</evidence>
<evidence type="ECO:0000256" key="12">
    <source>
        <dbReference type="ARBA" id="ARBA00022840"/>
    </source>
</evidence>
<dbReference type="InterPro" id="IPR011009">
    <property type="entry name" value="Kinase-like_dom_sf"/>
</dbReference>
<keyword evidence="7 19" id="KW-0812">Transmembrane</keyword>
<evidence type="ECO:0000256" key="10">
    <source>
        <dbReference type="ARBA" id="ARBA00022741"/>
    </source>
</evidence>
<accession>A0AAD9ZK13</accession>
<dbReference type="Pfam" id="PF00139">
    <property type="entry name" value="Lectin_legB"/>
    <property type="match status" value="2"/>
</dbReference>
<evidence type="ECO:0000256" key="14">
    <source>
        <dbReference type="ARBA" id="ARBA00023136"/>
    </source>
</evidence>
<dbReference type="InterPro" id="IPR013320">
    <property type="entry name" value="ConA-like_dom_sf"/>
</dbReference>
<feature type="non-terminal residue" evidence="21">
    <location>
        <position position="682"/>
    </location>
</feature>
<dbReference type="PROSITE" id="PS00308">
    <property type="entry name" value="LECTIN_LEGUME_ALPHA"/>
    <property type="match status" value="1"/>
</dbReference>
<dbReference type="SUPFAM" id="SSF56112">
    <property type="entry name" value="Protein kinase-like (PK-like)"/>
    <property type="match status" value="1"/>
</dbReference>
<evidence type="ECO:0000313" key="22">
    <source>
        <dbReference type="Proteomes" id="UP001281410"/>
    </source>
</evidence>
<evidence type="ECO:0000256" key="13">
    <source>
        <dbReference type="ARBA" id="ARBA00022989"/>
    </source>
</evidence>
<evidence type="ECO:0000256" key="4">
    <source>
        <dbReference type="ARBA" id="ARBA00022475"/>
    </source>
</evidence>
<comment type="subcellular location">
    <subcellularLocation>
        <location evidence="1">Cell membrane</location>
        <topology evidence="1">Single-pass type I membrane protein</topology>
    </subcellularLocation>
</comment>
<dbReference type="Pfam" id="PF00069">
    <property type="entry name" value="Pkinase"/>
    <property type="match status" value="1"/>
</dbReference>
<evidence type="ECO:0000256" key="2">
    <source>
        <dbReference type="ARBA" id="ARBA00008536"/>
    </source>
</evidence>
<comment type="caution">
    <text evidence="21">The sequence shown here is derived from an EMBL/GenBank/DDBJ whole genome shotgun (WGS) entry which is preliminary data.</text>
</comment>
<dbReference type="SMART" id="SM00220">
    <property type="entry name" value="S_TKc"/>
    <property type="match status" value="1"/>
</dbReference>
<dbReference type="Gene3D" id="2.60.120.200">
    <property type="match status" value="2"/>
</dbReference>
<keyword evidence="6" id="KW-0808">Transferase</keyword>
<dbReference type="PANTHER" id="PTHR27007">
    <property type="match status" value="1"/>
</dbReference>
<name>A0AAD9ZK13_9ROSI</name>
<keyword evidence="22" id="KW-1185">Reference proteome</keyword>
<keyword evidence="16" id="KW-0325">Glycoprotein</keyword>
<evidence type="ECO:0000256" key="16">
    <source>
        <dbReference type="ARBA" id="ARBA00023180"/>
    </source>
</evidence>
<evidence type="ECO:0000256" key="11">
    <source>
        <dbReference type="ARBA" id="ARBA00022777"/>
    </source>
</evidence>
<dbReference type="InterPro" id="IPR000719">
    <property type="entry name" value="Prot_kinase_dom"/>
</dbReference>
<evidence type="ECO:0000256" key="9">
    <source>
        <dbReference type="ARBA" id="ARBA00022734"/>
    </source>
</evidence>
<evidence type="ECO:0000256" key="17">
    <source>
        <dbReference type="PROSITE-ProRule" id="PRU10141"/>
    </source>
</evidence>
<comment type="similarity">
    <text evidence="2">In the N-terminal section; belongs to the leguminous lectin family.</text>
</comment>
<evidence type="ECO:0000256" key="1">
    <source>
        <dbReference type="ARBA" id="ARBA00004251"/>
    </source>
</evidence>
<keyword evidence="14 19" id="KW-0472">Membrane</keyword>
<keyword evidence="8" id="KW-0732">Signal</keyword>
<dbReference type="GO" id="GO:0002229">
    <property type="term" value="P:defense response to oomycetes"/>
    <property type="evidence" value="ECO:0007669"/>
    <property type="project" value="UniProtKB-ARBA"/>
</dbReference>
<dbReference type="GO" id="GO:0005886">
    <property type="term" value="C:plasma membrane"/>
    <property type="evidence" value="ECO:0007669"/>
    <property type="project" value="UniProtKB-SubCell"/>
</dbReference>
<dbReference type="AlphaFoldDB" id="A0AAD9ZK13"/>
<evidence type="ECO:0000256" key="18">
    <source>
        <dbReference type="SAM" id="MobiDB-lite"/>
    </source>
</evidence>
<keyword evidence="5" id="KW-0723">Serine/threonine-protein kinase</keyword>
<comment type="similarity">
    <text evidence="3">In the C-terminal section; belongs to the protein kinase superfamily. Ser/Thr protein kinase family.</text>
</comment>
<keyword evidence="4" id="KW-1003">Cell membrane</keyword>
<dbReference type="PROSITE" id="PS50011">
    <property type="entry name" value="PROTEIN_KINASE_DOM"/>
    <property type="match status" value="1"/>
</dbReference>
<dbReference type="InterPro" id="IPR000985">
    <property type="entry name" value="Lectin_LegA_CS"/>
</dbReference>
<keyword evidence="9" id="KW-0430">Lectin</keyword>
<evidence type="ECO:0000256" key="6">
    <source>
        <dbReference type="ARBA" id="ARBA00022679"/>
    </source>
</evidence>
<feature type="domain" description="Protein kinase" evidence="20">
    <location>
        <begin position="344"/>
        <end position="625"/>
    </location>
</feature>
<organism evidence="21 22">
    <name type="scientific">Dipteronia sinensis</name>
    <dbReference type="NCBI Taxonomy" id="43782"/>
    <lineage>
        <taxon>Eukaryota</taxon>
        <taxon>Viridiplantae</taxon>
        <taxon>Streptophyta</taxon>
        <taxon>Embryophyta</taxon>
        <taxon>Tracheophyta</taxon>
        <taxon>Spermatophyta</taxon>
        <taxon>Magnoliopsida</taxon>
        <taxon>eudicotyledons</taxon>
        <taxon>Gunneridae</taxon>
        <taxon>Pentapetalae</taxon>
        <taxon>rosids</taxon>
        <taxon>malvids</taxon>
        <taxon>Sapindales</taxon>
        <taxon>Sapindaceae</taxon>
        <taxon>Hippocastanoideae</taxon>
        <taxon>Acereae</taxon>
        <taxon>Dipteronia</taxon>
    </lineage>
</organism>
<keyword evidence="13 19" id="KW-1133">Transmembrane helix</keyword>
<feature type="transmembrane region" description="Helical" evidence="19">
    <location>
        <begin position="277"/>
        <end position="302"/>
    </location>
</feature>
<keyword evidence="12 17" id="KW-0067">ATP-binding</keyword>
<gene>
    <name evidence="21" type="ORF">Dsin_029965</name>
</gene>
<keyword evidence="11" id="KW-0418">Kinase</keyword>
<dbReference type="PROSITE" id="PS00108">
    <property type="entry name" value="PROTEIN_KINASE_ST"/>
    <property type="match status" value="1"/>
</dbReference>
<keyword evidence="10 17" id="KW-0547">Nucleotide-binding</keyword>
<dbReference type="PROSITE" id="PS00107">
    <property type="entry name" value="PROTEIN_KINASE_ATP"/>
    <property type="match status" value="1"/>
</dbReference>
<feature type="region of interest" description="Disordered" evidence="18">
    <location>
        <begin position="651"/>
        <end position="682"/>
    </location>
</feature>
<dbReference type="GO" id="GO:0004674">
    <property type="term" value="F:protein serine/threonine kinase activity"/>
    <property type="evidence" value="ECO:0007669"/>
    <property type="project" value="UniProtKB-KW"/>
</dbReference>
<proteinExistence type="inferred from homology"/>
<dbReference type="InterPro" id="IPR050528">
    <property type="entry name" value="L-type_Lectin-RKs"/>
</dbReference>
<dbReference type="Gene3D" id="1.10.510.10">
    <property type="entry name" value="Transferase(Phosphotransferase) domain 1"/>
    <property type="match status" value="1"/>
</dbReference>
<sequence length="682" mass="75761">EGYNYKNLKNLKSSKKQSLIMLLMISLIFFLSPPFTTSTSFEKINFNFTSFDPNMHDVIVFEGDAYATNPAIQLTINQRDKSLNGSVGRATYQEPMHLWDRGSGNLADFTTHFSFAINSQNNTPYADGFAFFLASNGSTLQNGSQGGNLGLLSIDLNSLKSLNVANWSWSDILNGGKAEAWINYNSSSKNLSLVLVDANDKNYPRNSTSLYRILDLRDYLPEWVTFGFSGATGSLFETHSIYSWDFSSSLQENMINRTIAPVASMPSPSTGRSSKKWSVVVLAVGGGALVFVGFIFGLVWFCCWMKRNKTEKGGHTTYVDATIQGAIGPRRFSFEELVVATNNYSDEGLLGEGGFGRVYLGFLRDINSNVAVKRITPQSEQGIKEYASELKTISLLSHRNLVKFIGWCHERHEFIIVYEFMHNKSLDFHLFEEPISLTWDKRYKIALGLASALFYLQEECEQCVLHRDIKSSNVLLDSNFNAKLGDFGLARLVDHGQHSQTTVLLGTEGYVAPEYRETSKATKESDMYSFGIVALEIACGKKATGEMEINGKKCKMKLVDWVWEHHGLEDICAAADPRLGHDYDKEQMERLIVVGLACAQPNHEDRPSIRQALDMLNFKAPLPVLPREMPVPKHIATLLASVHSNAGSLFKAPSASPNTTSSKSTESSTFSNTTTGVTQATS</sequence>
<keyword evidence="15" id="KW-0675">Receptor</keyword>
<dbReference type="CDD" id="cd06899">
    <property type="entry name" value="lectin_legume_LecRK_Arcelin_ConA"/>
    <property type="match status" value="1"/>
</dbReference>
<evidence type="ECO:0000256" key="15">
    <source>
        <dbReference type="ARBA" id="ARBA00023170"/>
    </source>
</evidence>
<dbReference type="FunFam" id="1.10.510.10:FF:000240">
    <property type="entry name" value="Lectin-domain containing receptor kinase A4.3"/>
    <property type="match status" value="1"/>
</dbReference>
<feature type="binding site" evidence="17">
    <location>
        <position position="373"/>
    </location>
    <ligand>
        <name>ATP</name>
        <dbReference type="ChEBI" id="CHEBI:30616"/>
    </ligand>
</feature>
<dbReference type="Gene3D" id="3.30.200.20">
    <property type="entry name" value="Phosphorylase Kinase, domain 1"/>
    <property type="match status" value="1"/>
</dbReference>
<evidence type="ECO:0000259" key="20">
    <source>
        <dbReference type="PROSITE" id="PS50011"/>
    </source>
</evidence>
<dbReference type="GO" id="GO:0005524">
    <property type="term" value="F:ATP binding"/>
    <property type="evidence" value="ECO:0007669"/>
    <property type="project" value="UniProtKB-UniRule"/>
</dbReference>
<dbReference type="EMBL" id="JANJYJ010000010">
    <property type="protein sequence ID" value="KAK3182679.1"/>
    <property type="molecule type" value="Genomic_DNA"/>
</dbReference>
<feature type="compositionally biased region" description="Low complexity" evidence="18">
    <location>
        <begin position="656"/>
        <end position="675"/>
    </location>
</feature>
<dbReference type="Proteomes" id="UP001281410">
    <property type="component" value="Unassembled WGS sequence"/>
</dbReference>
<evidence type="ECO:0000256" key="8">
    <source>
        <dbReference type="ARBA" id="ARBA00022729"/>
    </source>
</evidence>
<dbReference type="InterPro" id="IPR017441">
    <property type="entry name" value="Protein_kinase_ATP_BS"/>
</dbReference>
<evidence type="ECO:0000256" key="7">
    <source>
        <dbReference type="ARBA" id="ARBA00022692"/>
    </source>
</evidence>
<reference evidence="21" key="1">
    <citation type="journal article" date="2023" name="Plant J.">
        <title>Genome sequences and population genomics provide insights into the demographic history, inbreeding, and mutation load of two 'living fossil' tree species of Dipteronia.</title>
        <authorList>
            <person name="Feng Y."/>
            <person name="Comes H.P."/>
            <person name="Chen J."/>
            <person name="Zhu S."/>
            <person name="Lu R."/>
            <person name="Zhang X."/>
            <person name="Li P."/>
            <person name="Qiu J."/>
            <person name="Olsen K.M."/>
            <person name="Qiu Y."/>
        </authorList>
    </citation>
    <scope>NUCLEOTIDE SEQUENCE</scope>
    <source>
        <strain evidence="21">NBL</strain>
    </source>
</reference>
<dbReference type="SUPFAM" id="SSF49899">
    <property type="entry name" value="Concanavalin A-like lectins/glucanases"/>
    <property type="match status" value="1"/>
</dbReference>
<dbReference type="InterPro" id="IPR001220">
    <property type="entry name" value="Legume_lectin_dom"/>
</dbReference>
<dbReference type="InterPro" id="IPR008271">
    <property type="entry name" value="Ser/Thr_kinase_AS"/>
</dbReference>
<protein>
    <recommendedName>
        <fullName evidence="20">Protein kinase domain-containing protein</fullName>
    </recommendedName>
</protein>